<dbReference type="PATRIC" id="fig|388467.6.peg.4599"/>
<dbReference type="SUPFAM" id="SSF54523">
    <property type="entry name" value="Pili subunits"/>
    <property type="match status" value="1"/>
</dbReference>
<protein>
    <submittedName>
        <fullName evidence="2">Fimbrial protein</fullName>
    </submittedName>
</protein>
<proteinExistence type="predicted"/>
<keyword evidence="1" id="KW-0472">Membrane</keyword>
<name>A0A073CMY8_PLAA1</name>
<dbReference type="InterPro" id="IPR045584">
    <property type="entry name" value="Pilin-like"/>
</dbReference>
<dbReference type="HOGENOM" id="CLU_104622_1_0_3"/>
<dbReference type="EMBL" id="CM002803">
    <property type="protein sequence ID" value="KEI69282.1"/>
    <property type="molecule type" value="Genomic_DNA"/>
</dbReference>
<evidence type="ECO:0000313" key="2">
    <source>
        <dbReference type="EMBL" id="KEI69282.1"/>
    </source>
</evidence>
<evidence type="ECO:0000256" key="1">
    <source>
        <dbReference type="SAM" id="Phobius"/>
    </source>
</evidence>
<dbReference type="AlphaFoldDB" id="A0A073CMY8"/>
<dbReference type="Gene3D" id="3.30.700.10">
    <property type="entry name" value="Glycoprotein, Type 4 Pilin"/>
    <property type="match status" value="1"/>
</dbReference>
<gene>
    <name evidence="2" type="ORF">A19Y_4662</name>
</gene>
<dbReference type="eggNOG" id="COG4970">
    <property type="taxonomic scope" value="Bacteria"/>
</dbReference>
<feature type="transmembrane region" description="Helical" evidence="1">
    <location>
        <begin position="25"/>
        <end position="47"/>
    </location>
</feature>
<reference evidence="2 3" key="1">
    <citation type="journal article" date="2014" name="Appl. Environ. Microbiol.">
        <title>Elucidation of insertion elements encoded on plasmids and in vitro construction of shuttle vectors from the toxic cyanobacterium Planktothrix.</title>
        <authorList>
            <person name="Christiansen G."/>
            <person name="Goesmann A."/>
            <person name="Kurmayer R."/>
        </authorList>
    </citation>
    <scope>NUCLEOTIDE SEQUENCE [LARGE SCALE GENOMIC DNA]</scope>
    <source>
        <strain evidence="2 3">NIVA-CYA 126/8</strain>
    </source>
</reference>
<keyword evidence="1" id="KW-1133">Transmembrane helix</keyword>
<organism evidence="2 3">
    <name type="scientific">Planktothrix agardhii (strain NIVA-CYA 126/8)</name>
    <dbReference type="NCBI Taxonomy" id="388467"/>
    <lineage>
        <taxon>Bacteria</taxon>
        <taxon>Bacillati</taxon>
        <taxon>Cyanobacteriota</taxon>
        <taxon>Cyanophyceae</taxon>
        <taxon>Oscillatoriophycideae</taxon>
        <taxon>Oscillatoriales</taxon>
        <taxon>Microcoleaceae</taxon>
        <taxon>Planktothrix</taxon>
    </lineage>
</organism>
<dbReference type="Proteomes" id="UP000027395">
    <property type="component" value="Chromosome"/>
</dbReference>
<accession>A0A073CMY8</accession>
<keyword evidence="3" id="KW-1185">Reference proteome</keyword>
<dbReference type="STRING" id="388467.A19Y_4662"/>
<dbReference type="RefSeq" id="WP_042156910.1">
    <property type="nucleotide sequence ID" value="NZ_CM002803.1"/>
</dbReference>
<sequence length="225" mass="25110">MINQKKTSDRSLTSSNSGFTLIEQLIIIFIIGVLGAIAIPSWLGFIYRHRLASSTGQLQWAFKMAQSDAKREKTAWQVSIQETQETQQTPKTIKFALHPASIPPVQLPAGSWQTLEPGIIIDDKQPNPKGKLETSLRKINPTTNKVTTKATKDPMYRALFNYKGCPVYFPNDECTQTSLQALGTITLNHPDLGNTKRCVIISTVLGVTRIGKENTKPNTNDRYCY</sequence>
<evidence type="ECO:0000313" key="3">
    <source>
        <dbReference type="Proteomes" id="UP000027395"/>
    </source>
</evidence>
<keyword evidence="1" id="KW-0812">Transmembrane</keyword>